<dbReference type="Gene3D" id="2.40.50.100">
    <property type="match status" value="1"/>
</dbReference>
<feature type="coiled-coil region" evidence="5">
    <location>
        <begin position="540"/>
        <end position="585"/>
    </location>
</feature>
<keyword evidence="2 6" id="KW-0812">Transmembrane</keyword>
<proteinExistence type="predicted"/>
<comment type="subcellular location">
    <subcellularLocation>
        <location evidence="1">Cell membrane</location>
        <topology evidence="1">Multi-pass membrane protein</topology>
    </subcellularLocation>
</comment>
<keyword evidence="9" id="KW-1185">Reference proteome</keyword>
<dbReference type="Pfam" id="PF25917">
    <property type="entry name" value="BSH_RND"/>
    <property type="match status" value="1"/>
</dbReference>
<dbReference type="GO" id="GO:0140359">
    <property type="term" value="F:ABC-type transporter activity"/>
    <property type="evidence" value="ECO:0007669"/>
    <property type="project" value="InterPro"/>
</dbReference>
<evidence type="ECO:0000256" key="4">
    <source>
        <dbReference type="ARBA" id="ARBA00023136"/>
    </source>
</evidence>
<dbReference type="PANTHER" id="PTHR30386">
    <property type="entry name" value="MEMBRANE FUSION SUBUNIT OF EMRAB-TOLC MULTIDRUG EFFLUX PUMP"/>
    <property type="match status" value="1"/>
</dbReference>
<keyword evidence="4 6" id="KW-0472">Membrane</keyword>
<evidence type="ECO:0000256" key="1">
    <source>
        <dbReference type="ARBA" id="ARBA00004651"/>
    </source>
</evidence>
<evidence type="ECO:0000256" key="2">
    <source>
        <dbReference type="ARBA" id="ARBA00022692"/>
    </source>
</evidence>
<evidence type="ECO:0000256" key="5">
    <source>
        <dbReference type="SAM" id="Coils"/>
    </source>
</evidence>
<evidence type="ECO:0000256" key="6">
    <source>
        <dbReference type="SAM" id="Phobius"/>
    </source>
</evidence>
<evidence type="ECO:0000259" key="7">
    <source>
        <dbReference type="PROSITE" id="PS50929"/>
    </source>
</evidence>
<name>I4B0X0_TURPD</name>
<dbReference type="PATRIC" id="fig|869212.3.peg.228"/>
<keyword evidence="5" id="KW-0175">Coiled coil</keyword>
<feature type="transmembrane region" description="Helical" evidence="6">
    <location>
        <begin position="140"/>
        <end position="161"/>
    </location>
</feature>
<dbReference type="InterPro" id="IPR036640">
    <property type="entry name" value="ABC1_TM_sf"/>
</dbReference>
<dbReference type="InterPro" id="IPR011053">
    <property type="entry name" value="Single_hybrid_motif"/>
</dbReference>
<dbReference type="SUPFAM" id="SSF51230">
    <property type="entry name" value="Single hybrid motif"/>
    <property type="match status" value="1"/>
</dbReference>
<reference evidence="8 9" key="1">
    <citation type="submission" date="2012-06" db="EMBL/GenBank/DDBJ databases">
        <title>The complete chromosome of genome of Turneriella parva DSM 21527.</title>
        <authorList>
            <consortium name="US DOE Joint Genome Institute (JGI-PGF)"/>
            <person name="Lucas S."/>
            <person name="Han J."/>
            <person name="Lapidus A."/>
            <person name="Bruce D."/>
            <person name="Goodwin L."/>
            <person name="Pitluck S."/>
            <person name="Peters L."/>
            <person name="Kyrpides N."/>
            <person name="Mavromatis K."/>
            <person name="Ivanova N."/>
            <person name="Mikhailova N."/>
            <person name="Chertkov O."/>
            <person name="Detter J.C."/>
            <person name="Tapia R."/>
            <person name="Han C."/>
            <person name="Land M."/>
            <person name="Hauser L."/>
            <person name="Markowitz V."/>
            <person name="Cheng J.-F."/>
            <person name="Hugenholtz P."/>
            <person name="Woyke T."/>
            <person name="Wu D."/>
            <person name="Gronow S."/>
            <person name="Wellnitz S."/>
            <person name="Brambilla E."/>
            <person name="Klenk H.-P."/>
            <person name="Eisen J.A."/>
        </authorList>
    </citation>
    <scope>NUCLEOTIDE SEQUENCE [LARGE SCALE GENOMIC DNA]</scope>
    <source>
        <strain evidence="9">ATCC BAA-1111 / DSM 21527 / NCTC 11395 / H</strain>
    </source>
</reference>
<dbReference type="RefSeq" id="WP_014801448.1">
    <property type="nucleotide sequence ID" value="NC_018020.1"/>
</dbReference>
<dbReference type="InterPro" id="IPR011527">
    <property type="entry name" value="ABC1_TM_dom"/>
</dbReference>
<feature type="transmembrane region" description="Helical" evidence="6">
    <location>
        <begin position="168"/>
        <end position="188"/>
    </location>
</feature>
<dbReference type="HOGENOM" id="CLU_367984_0_0_12"/>
<dbReference type="InterPro" id="IPR050739">
    <property type="entry name" value="MFP"/>
</dbReference>
<evidence type="ECO:0000256" key="3">
    <source>
        <dbReference type="ARBA" id="ARBA00022989"/>
    </source>
</evidence>
<dbReference type="GO" id="GO:0005886">
    <property type="term" value="C:plasma membrane"/>
    <property type="evidence" value="ECO:0007669"/>
    <property type="project" value="UniProtKB-SubCell"/>
</dbReference>
<dbReference type="InterPro" id="IPR058625">
    <property type="entry name" value="MdtA-like_BSH"/>
</dbReference>
<dbReference type="PANTHER" id="PTHR30386:SF27">
    <property type="entry name" value="MEMBRANE FUSION PROTEIN (MFP) FAMILY PROTEIN"/>
    <property type="match status" value="1"/>
</dbReference>
<evidence type="ECO:0000313" key="9">
    <source>
        <dbReference type="Proteomes" id="UP000006048"/>
    </source>
</evidence>
<dbReference type="STRING" id="869212.Turpa_0267"/>
<dbReference type="SUPFAM" id="SSF90123">
    <property type="entry name" value="ABC transporter transmembrane region"/>
    <property type="match status" value="1"/>
</dbReference>
<dbReference type="Gene3D" id="1.10.287.470">
    <property type="entry name" value="Helix hairpin bin"/>
    <property type="match status" value="1"/>
</dbReference>
<dbReference type="Gene3D" id="1.20.1560.10">
    <property type="entry name" value="ABC transporter type 1, transmembrane domain"/>
    <property type="match status" value="1"/>
</dbReference>
<feature type="coiled-coil region" evidence="5">
    <location>
        <begin position="428"/>
        <end position="501"/>
    </location>
</feature>
<gene>
    <name evidence="8" type="ordered locus">Turpa_0267</name>
</gene>
<protein>
    <submittedName>
        <fullName evidence="8">Secretion protein HlyD family protein</fullName>
    </submittedName>
</protein>
<organism evidence="8 9">
    <name type="scientific">Turneriella parva (strain ATCC BAA-1111 / DSM 21527 / NCTC 11395 / H)</name>
    <name type="common">Leptospira parva</name>
    <dbReference type="NCBI Taxonomy" id="869212"/>
    <lineage>
        <taxon>Bacteria</taxon>
        <taxon>Pseudomonadati</taxon>
        <taxon>Spirochaetota</taxon>
        <taxon>Spirochaetia</taxon>
        <taxon>Leptospirales</taxon>
        <taxon>Leptospiraceae</taxon>
        <taxon>Turneriella</taxon>
    </lineage>
</organism>
<dbReference type="KEGG" id="tpx:Turpa_0267"/>
<sequence length="757" mass="85536">MSVILYIARSKMGFSGSALLEELKKLYILERREFFRIIGFGIIQGLLGLIVPIAVGNLINAVSFGGLLQPVVILTIILISFLLAGASIRILQVWFIEILQRRLFTRTVMAASQSALAATTPGERDKMNYFVELFALQKDIVSLLTDGVTSLIAVVIGMFVIALYHPYFIYFNIFLVLTAGYVVGYFLFKRGFAPSYAESDSKYRILQWLQESATKKAGNNRKLDSNQFEELSRDYLQKRASIFTIVFRQHVGMVAIYVLGNGIVLILGGYLVLKKEMSLGQLVAAEIIVSRMLDILSKFGKYFENFFSISDALLKLRQLNSLSPAPTEQTIAAQNERYEAYLHPRWQLMNLRWYFFSAIGLMLFVLFLPWQQTSYGEGRVVAFSPTDRQQTIEAPVAGRIVHWHVHEGSLVKKGDLLVTISDLDPQITERLEQERFALTDRMRAARSRVDSIESRVTSLQLARSEAMSAAENRVAMASERVRQAQQTVAASEAALETAKLNYERQKSLMEQGLTSQRNVELAELELKRTRTEEQRAVAGLKSAEEEKKAMRRDAKRIASDADAAINDARATMQSARSELARSNEDLPRIEMRLSRQKTQEVLAPKDGIITRLLVSHEAEFVKEGKGLCILIPESGRRAVELWIDGNDVPLVRDGREARIMFQGWPALQISGWPEGAYGTFPAKVKFVDNADDGHGKFRVLLVPDEKPGEAWPETSILRQGIRARGWVFLNRVSVGYELWRKFNDFPPEIPEDMRGKK</sequence>
<feature type="transmembrane region" description="Helical" evidence="6">
    <location>
        <begin position="351"/>
        <end position="370"/>
    </location>
</feature>
<accession>I4B0X0</accession>
<dbReference type="AlphaFoldDB" id="I4B0X0"/>
<dbReference type="EMBL" id="CP002959">
    <property type="protein sequence ID" value="AFM10927.1"/>
    <property type="molecule type" value="Genomic_DNA"/>
</dbReference>
<feature type="domain" description="ABC transmembrane type-1" evidence="7">
    <location>
        <begin position="37"/>
        <end position="308"/>
    </location>
</feature>
<feature type="transmembrane region" description="Helical" evidence="6">
    <location>
        <begin position="34"/>
        <end position="55"/>
    </location>
</feature>
<feature type="transmembrane region" description="Helical" evidence="6">
    <location>
        <begin position="67"/>
        <end position="91"/>
    </location>
</feature>
<feature type="transmembrane region" description="Helical" evidence="6">
    <location>
        <begin position="254"/>
        <end position="273"/>
    </location>
</feature>
<keyword evidence="3 6" id="KW-1133">Transmembrane helix</keyword>
<evidence type="ECO:0000313" key="8">
    <source>
        <dbReference type="EMBL" id="AFM10927.1"/>
    </source>
</evidence>
<dbReference type="Proteomes" id="UP000006048">
    <property type="component" value="Chromosome"/>
</dbReference>
<dbReference type="GO" id="GO:0005524">
    <property type="term" value="F:ATP binding"/>
    <property type="evidence" value="ECO:0007669"/>
    <property type="project" value="InterPro"/>
</dbReference>
<dbReference type="PROSITE" id="PS50929">
    <property type="entry name" value="ABC_TM1F"/>
    <property type="match status" value="1"/>
</dbReference>